<organism evidence="1 2">
    <name type="scientific">Myotis myotis</name>
    <name type="common">Greater mouse-eared bat</name>
    <name type="synonym">Vespertilio myotis</name>
    <dbReference type="NCBI Taxonomy" id="51298"/>
    <lineage>
        <taxon>Eukaryota</taxon>
        <taxon>Metazoa</taxon>
        <taxon>Chordata</taxon>
        <taxon>Craniata</taxon>
        <taxon>Vertebrata</taxon>
        <taxon>Euteleostomi</taxon>
        <taxon>Mammalia</taxon>
        <taxon>Eutheria</taxon>
        <taxon>Laurasiatheria</taxon>
        <taxon>Chiroptera</taxon>
        <taxon>Yangochiroptera</taxon>
        <taxon>Vespertilionidae</taxon>
        <taxon>Myotis</taxon>
    </lineage>
</organism>
<evidence type="ECO:0000313" key="1">
    <source>
        <dbReference type="EMBL" id="KAF6295991.1"/>
    </source>
</evidence>
<keyword evidence="2" id="KW-1185">Reference proteome</keyword>
<sequence length="163" mass="17467">MSCCTAQESRVSQGRPWGGLLISPCVLSFTHSRVLPCLLCAGHCARRRGPASLAEMTAWRLLHTRLGRRTGGRDPDAGLRGQACTSLCPVETGPGLGSWFFLARAPRVAQRHGVHVHLCTGQTRLLPGSRSARALGFTSTQLSGDDDSKLCYQLGRRGSGVGR</sequence>
<dbReference type="EMBL" id="JABWUV010000017">
    <property type="protein sequence ID" value="KAF6295991.1"/>
    <property type="molecule type" value="Genomic_DNA"/>
</dbReference>
<reference evidence="1 2" key="1">
    <citation type="journal article" date="2020" name="Nature">
        <title>Six reference-quality genomes reveal evolution of bat adaptations.</title>
        <authorList>
            <person name="Jebb D."/>
            <person name="Huang Z."/>
            <person name="Pippel M."/>
            <person name="Hughes G.M."/>
            <person name="Lavrichenko K."/>
            <person name="Devanna P."/>
            <person name="Winkler S."/>
            <person name="Jermiin L.S."/>
            <person name="Skirmuntt E.C."/>
            <person name="Katzourakis A."/>
            <person name="Burkitt-Gray L."/>
            <person name="Ray D.A."/>
            <person name="Sullivan K.A.M."/>
            <person name="Roscito J.G."/>
            <person name="Kirilenko B.M."/>
            <person name="Davalos L.M."/>
            <person name="Corthals A.P."/>
            <person name="Power M.L."/>
            <person name="Jones G."/>
            <person name="Ransome R.D."/>
            <person name="Dechmann D.K.N."/>
            <person name="Locatelli A.G."/>
            <person name="Puechmaille S.J."/>
            <person name="Fedrigo O."/>
            <person name="Jarvis E.D."/>
            <person name="Hiller M."/>
            <person name="Vernes S.C."/>
            <person name="Myers E.W."/>
            <person name="Teeling E.C."/>
        </authorList>
    </citation>
    <scope>NUCLEOTIDE SEQUENCE [LARGE SCALE GENOMIC DNA]</scope>
    <source>
        <strain evidence="1">MMyoMyo1</strain>
        <tissue evidence="1">Flight muscle</tissue>
    </source>
</reference>
<name>A0A7J7T5M9_MYOMY</name>
<dbReference type="Proteomes" id="UP000527355">
    <property type="component" value="Unassembled WGS sequence"/>
</dbReference>
<evidence type="ECO:0000313" key="2">
    <source>
        <dbReference type="Proteomes" id="UP000527355"/>
    </source>
</evidence>
<gene>
    <name evidence="1" type="ORF">mMyoMyo1_009123</name>
</gene>
<comment type="caution">
    <text evidence="1">The sequence shown here is derived from an EMBL/GenBank/DDBJ whole genome shotgun (WGS) entry which is preliminary data.</text>
</comment>
<protein>
    <submittedName>
        <fullName evidence="1">Uncharacterized protein</fullName>
    </submittedName>
</protein>
<accession>A0A7J7T5M9</accession>
<dbReference type="AlphaFoldDB" id="A0A7J7T5M9"/>
<proteinExistence type="predicted"/>